<dbReference type="CDD" id="cd11290">
    <property type="entry name" value="gelsolin_S1_like"/>
    <property type="match status" value="1"/>
</dbReference>
<dbReference type="EMBL" id="LFRF01000021">
    <property type="protein sequence ID" value="KND89077.1"/>
    <property type="molecule type" value="Genomic_DNA"/>
</dbReference>
<dbReference type="InterPro" id="IPR048485">
    <property type="entry name" value="COG5_helical"/>
</dbReference>
<dbReference type="AlphaFoldDB" id="A0A0L0N4T0"/>
<dbReference type="OrthoDB" id="18786at2759"/>
<dbReference type="PANTHER" id="PTHR11977:SF130">
    <property type="entry name" value="SEVERIN"/>
    <property type="match status" value="1"/>
</dbReference>
<evidence type="ECO:0000259" key="4">
    <source>
        <dbReference type="Pfam" id="PF10392"/>
    </source>
</evidence>
<dbReference type="GO" id="GO:0005737">
    <property type="term" value="C:cytoplasm"/>
    <property type="evidence" value="ECO:0007669"/>
    <property type="project" value="TreeGrafter"/>
</dbReference>
<feature type="domain" description="Conserved oligomeric Golgi complex subunit 5 helical" evidence="5">
    <location>
        <begin position="203"/>
        <end position="406"/>
    </location>
</feature>
<dbReference type="SUPFAM" id="SSF82754">
    <property type="entry name" value="C-terminal, gelsolin-like domain of Sec23/24"/>
    <property type="match status" value="1"/>
</dbReference>
<evidence type="ECO:0000256" key="1">
    <source>
        <dbReference type="SAM" id="Coils"/>
    </source>
</evidence>
<proteinExistence type="predicted"/>
<feature type="coiled-coil region" evidence="1">
    <location>
        <begin position="100"/>
        <end position="134"/>
    </location>
</feature>
<name>A0A0L0N4T0_TOLOC</name>
<reference evidence="6 7" key="1">
    <citation type="journal article" date="2015" name="BMC Genomics">
        <title>The genome of the truffle-parasite Tolypocladium ophioglossoides and the evolution of antifungal peptaibiotics.</title>
        <authorList>
            <person name="Quandt C.A."/>
            <person name="Bushley K.E."/>
            <person name="Spatafora J.W."/>
        </authorList>
    </citation>
    <scope>NUCLEOTIDE SEQUENCE [LARGE SCALE GENOMIC DNA]</scope>
    <source>
        <strain evidence="6 7">CBS 100239</strain>
    </source>
</reference>
<dbReference type="Pfam" id="PF00626">
    <property type="entry name" value="Gelsolin"/>
    <property type="match status" value="3"/>
</dbReference>
<sequence>MVTATASSAPGRGDDDVDEPSYIDYETFLSPDFTPASFANSLVVATNNPNDSPLDLSTPLSRVLFDAQELDSRIDLLTTRSAVPLLQHTQTQTRASKHIVAELDAQIRSLNDSYKQLEREVIDKHAEADEVRQVALRLWETLRLGRSVGRCLQLGRQLEVQHAEIGGPGAKEDHGALLRCSYTILSLREVLESKAQGEEGYGLNRVDAVRSLQDNVIVPIERSVRETAERFVREFSAPTSMTFSQGEEARAKMESALATLYLLSPTLGVKPDRWTPRLLLQSLETYIRSALQMSITSLSRSLGQLPSLDRVLAEVTAKCQNIVSIELVLESTKPPVHPLLPASSTQKQSSLIQPLLTYLETGSLASYFWRTMAGSLATRVQDIVGRGGVVARTLKTNKNNVGDAIRHAVIKGCQPPSALLGGKGKGKTADVNWDREVAVMVGSVVNNLGSSLPRMVQHINDSNSRLVSAVRVQLPLGAVLDALSVRGQREGSAGSVSVPQLVGEGRVVAIYARGHVYVLSDPAAYAAMPPHEGLVHPKEYDIKDSNIELIGSDIDHRVKHNSAATEPAWSDGAVGQAPGLRVWRIEEFQVVPWPRERYGEFYDGDSYIVLFSYKVGKDADAAKLGHDIFFWLGAHTTQDEAGTSAYKTVELDEFLRGAATQHREIRRGGVRSGFRHIEEGAPKETVRTLLRVFKANGGIVVHEVEPAWRSLDDGDVFVLDTGDKIWVWQGRGCSPMEKAKAAQVVHDMTLAKHIDVEVVAQAESRSRRVVDLLGGDDETPRDGFKQQRPVAAASARSGGASDGGHPRKLFRLSDASGQLSFDLVKDGGRISKGDLDGNDVFLLDDAGRAIWVWEGQGASRAEKAKWLSVAQAYIRHVEGELDDAHLMPLAKVIEGNESRAFMKAIEAH</sequence>
<evidence type="ECO:0000313" key="6">
    <source>
        <dbReference type="EMBL" id="KND89077.1"/>
    </source>
</evidence>
<evidence type="ECO:0000259" key="3">
    <source>
        <dbReference type="Pfam" id="PF00626"/>
    </source>
</evidence>
<evidence type="ECO:0000313" key="7">
    <source>
        <dbReference type="Proteomes" id="UP000036947"/>
    </source>
</evidence>
<dbReference type="InterPro" id="IPR049176">
    <property type="entry name" value="COG5_N"/>
</dbReference>
<keyword evidence="1" id="KW-0175">Coiled coil</keyword>
<evidence type="ECO:0000259" key="5">
    <source>
        <dbReference type="Pfam" id="PF20649"/>
    </source>
</evidence>
<dbReference type="InterPro" id="IPR007123">
    <property type="entry name" value="Gelsolin-like_dom"/>
</dbReference>
<feature type="domain" description="Gelsolin-like" evidence="3">
    <location>
        <begin position="829"/>
        <end position="902"/>
    </location>
</feature>
<dbReference type="Gene3D" id="3.40.20.10">
    <property type="entry name" value="Severin"/>
    <property type="match status" value="3"/>
</dbReference>
<dbReference type="SMART" id="SM00262">
    <property type="entry name" value="GEL"/>
    <property type="match status" value="3"/>
</dbReference>
<protein>
    <submittedName>
        <fullName evidence="6">Severin</fullName>
    </submittedName>
</protein>
<dbReference type="GO" id="GO:0051015">
    <property type="term" value="F:actin filament binding"/>
    <property type="evidence" value="ECO:0007669"/>
    <property type="project" value="InterPro"/>
</dbReference>
<comment type="caution">
    <text evidence="6">The sequence shown here is derived from an EMBL/GenBank/DDBJ whole genome shotgun (WGS) entry which is preliminary data.</text>
</comment>
<dbReference type="Pfam" id="PF20649">
    <property type="entry name" value="COG5_C"/>
    <property type="match status" value="1"/>
</dbReference>
<feature type="domain" description="Gelsolin-like" evidence="3">
    <location>
        <begin position="700"/>
        <end position="749"/>
    </location>
</feature>
<accession>A0A0L0N4T0</accession>
<dbReference type="InterPro" id="IPR007122">
    <property type="entry name" value="Villin/Gelsolin"/>
</dbReference>
<dbReference type="Pfam" id="PF10392">
    <property type="entry name" value="COG5_N"/>
    <property type="match status" value="1"/>
</dbReference>
<feature type="region of interest" description="Disordered" evidence="2">
    <location>
        <begin position="772"/>
        <end position="807"/>
    </location>
</feature>
<dbReference type="GO" id="GO:0015629">
    <property type="term" value="C:actin cytoskeleton"/>
    <property type="evidence" value="ECO:0007669"/>
    <property type="project" value="TreeGrafter"/>
</dbReference>
<keyword evidence="7" id="KW-1185">Reference proteome</keyword>
<dbReference type="PRINTS" id="PR00597">
    <property type="entry name" value="GELSOLIN"/>
</dbReference>
<dbReference type="InterPro" id="IPR036180">
    <property type="entry name" value="Gelsolin-like_dom_sf"/>
</dbReference>
<dbReference type="STRING" id="1163406.A0A0L0N4T0"/>
<dbReference type="PANTHER" id="PTHR11977">
    <property type="entry name" value="VILLIN"/>
    <property type="match status" value="1"/>
</dbReference>
<feature type="region of interest" description="Disordered" evidence="2">
    <location>
        <begin position="1"/>
        <end position="20"/>
    </location>
</feature>
<feature type="domain" description="Conserved oligomeric Golgi complex subunit 5 N-terminal" evidence="4">
    <location>
        <begin position="26"/>
        <end position="158"/>
    </location>
</feature>
<dbReference type="SUPFAM" id="SSF55753">
    <property type="entry name" value="Actin depolymerizing proteins"/>
    <property type="match status" value="2"/>
</dbReference>
<dbReference type="Proteomes" id="UP000036947">
    <property type="component" value="Unassembled WGS sequence"/>
</dbReference>
<evidence type="ECO:0000256" key="2">
    <source>
        <dbReference type="SAM" id="MobiDB-lite"/>
    </source>
</evidence>
<feature type="domain" description="Gelsolin-like" evidence="3">
    <location>
        <begin position="589"/>
        <end position="664"/>
    </location>
</feature>
<gene>
    <name evidence="6" type="ORF">TOPH_06326</name>
</gene>
<dbReference type="InterPro" id="IPR029006">
    <property type="entry name" value="ADF-H/Gelsolin-like_dom_sf"/>
</dbReference>
<organism evidence="6 7">
    <name type="scientific">Tolypocladium ophioglossoides (strain CBS 100239)</name>
    <name type="common">Snaketongue truffleclub</name>
    <name type="synonym">Elaphocordyceps ophioglossoides</name>
    <dbReference type="NCBI Taxonomy" id="1163406"/>
    <lineage>
        <taxon>Eukaryota</taxon>
        <taxon>Fungi</taxon>
        <taxon>Dikarya</taxon>
        <taxon>Ascomycota</taxon>
        <taxon>Pezizomycotina</taxon>
        <taxon>Sordariomycetes</taxon>
        <taxon>Hypocreomycetidae</taxon>
        <taxon>Hypocreales</taxon>
        <taxon>Ophiocordycipitaceae</taxon>
        <taxon>Tolypocladium</taxon>
    </lineage>
</organism>
<dbReference type="GO" id="GO:0008154">
    <property type="term" value="P:actin polymerization or depolymerization"/>
    <property type="evidence" value="ECO:0007669"/>
    <property type="project" value="TreeGrafter"/>
</dbReference>